<dbReference type="PANTHER" id="PTHR34797">
    <property type="entry name" value="ATG8-INTERACTING PROTEIN 2"/>
    <property type="match status" value="1"/>
</dbReference>
<dbReference type="AlphaFoldDB" id="A0AAD8M878"/>
<evidence type="ECO:0000313" key="3">
    <source>
        <dbReference type="Proteomes" id="UP001237642"/>
    </source>
</evidence>
<protein>
    <submittedName>
        <fullName evidence="2">ATG8-interacting protein 2</fullName>
    </submittedName>
</protein>
<organism evidence="2 3">
    <name type="scientific">Heracleum sosnowskyi</name>
    <dbReference type="NCBI Taxonomy" id="360622"/>
    <lineage>
        <taxon>Eukaryota</taxon>
        <taxon>Viridiplantae</taxon>
        <taxon>Streptophyta</taxon>
        <taxon>Embryophyta</taxon>
        <taxon>Tracheophyta</taxon>
        <taxon>Spermatophyta</taxon>
        <taxon>Magnoliopsida</taxon>
        <taxon>eudicotyledons</taxon>
        <taxon>Gunneridae</taxon>
        <taxon>Pentapetalae</taxon>
        <taxon>asterids</taxon>
        <taxon>campanulids</taxon>
        <taxon>Apiales</taxon>
        <taxon>Apiaceae</taxon>
        <taxon>Apioideae</taxon>
        <taxon>apioid superclade</taxon>
        <taxon>Tordylieae</taxon>
        <taxon>Tordyliinae</taxon>
        <taxon>Heracleum</taxon>
    </lineage>
</organism>
<keyword evidence="3" id="KW-1185">Reference proteome</keyword>
<dbReference type="InterPro" id="IPR040304">
    <property type="entry name" value="ATG8-IP-1/2"/>
</dbReference>
<sequence length="260" mass="28150">MADNEEGRAVPAQGNEWEVVSLTASAYAASPGPVEVKSNDDNQGLRVGEDKEDTPEEVKGDTSELAEQVDEDAPDFVADFADGKGRSLSMGGTELEEGMALHGLTLLDKEQSIYSTAKFSSFHGEETIGGFAPDEEKIIFSEPIDPEEGLESNVSQSPKYTDEVHEDKDEGSDLPRVDWWKKRAASLYAQAKEANAVWSILFAAAVMGVVMIGHKWHQSKWQCGDEKMKKVLGPFSGLKSILVGGQPRGSVVRGSTTSQL</sequence>
<evidence type="ECO:0000313" key="2">
    <source>
        <dbReference type="EMBL" id="KAK1364336.1"/>
    </source>
</evidence>
<dbReference type="EMBL" id="JAUIZM010000009">
    <property type="protein sequence ID" value="KAK1364336.1"/>
    <property type="molecule type" value="Genomic_DNA"/>
</dbReference>
<comment type="caution">
    <text evidence="2">The sequence shown here is derived from an EMBL/GenBank/DDBJ whole genome shotgun (WGS) entry which is preliminary data.</text>
</comment>
<accession>A0AAD8M878</accession>
<dbReference type="PANTHER" id="PTHR34797:SF1">
    <property type="entry name" value="ATG8-INTERACTING PROTEIN 2"/>
    <property type="match status" value="1"/>
</dbReference>
<reference evidence="2" key="1">
    <citation type="submission" date="2023-02" db="EMBL/GenBank/DDBJ databases">
        <title>Genome of toxic invasive species Heracleum sosnowskyi carries increased number of genes despite the absence of recent whole-genome duplications.</title>
        <authorList>
            <person name="Schelkunov M."/>
            <person name="Shtratnikova V."/>
            <person name="Makarenko M."/>
            <person name="Klepikova A."/>
            <person name="Omelchenko D."/>
            <person name="Novikova G."/>
            <person name="Obukhova E."/>
            <person name="Bogdanov V."/>
            <person name="Penin A."/>
            <person name="Logacheva M."/>
        </authorList>
    </citation>
    <scope>NUCLEOTIDE SEQUENCE</scope>
    <source>
        <strain evidence="2">Hsosn_3</strain>
        <tissue evidence="2">Leaf</tissue>
    </source>
</reference>
<feature type="compositionally biased region" description="Basic and acidic residues" evidence="1">
    <location>
        <begin position="160"/>
        <end position="172"/>
    </location>
</feature>
<dbReference type="Proteomes" id="UP001237642">
    <property type="component" value="Unassembled WGS sequence"/>
</dbReference>
<feature type="region of interest" description="Disordered" evidence="1">
    <location>
        <begin position="147"/>
        <end position="172"/>
    </location>
</feature>
<evidence type="ECO:0000256" key="1">
    <source>
        <dbReference type="SAM" id="MobiDB-lite"/>
    </source>
</evidence>
<reference evidence="2" key="2">
    <citation type="submission" date="2023-05" db="EMBL/GenBank/DDBJ databases">
        <authorList>
            <person name="Schelkunov M.I."/>
        </authorList>
    </citation>
    <scope>NUCLEOTIDE SEQUENCE</scope>
    <source>
        <strain evidence="2">Hsosn_3</strain>
        <tissue evidence="2">Leaf</tissue>
    </source>
</reference>
<feature type="region of interest" description="Disordered" evidence="1">
    <location>
        <begin position="29"/>
        <end position="85"/>
    </location>
</feature>
<gene>
    <name evidence="2" type="ORF">POM88_039897</name>
</gene>
<proteinExistence type="predicted"/>
<name>A0AAD8M878_9APIA</name>